<accession>A0A8I1JIB1</accession>
<dbReference type="EMBL" id="JAEHTE010000001">
    <property type="protein sequence ID" value="MBI6882339.1"/>
    <property type="molecule type" value="Genomic_DNA"/>
</dbReference>
<reference evidence="1" key="1">
    <citation type="submission" date="2020-12" db="EMBL/GenBank/DDBJ databases">
        <title>Enhanced detection system for hospital associated transmission using whole genome sequencing surveillance.</title>
        <authorList>
            <person name="Harrison L.H."/>
            <person name="Van Tyne D."/>
            <person name="Marsh J.W."/>
            <person name="Griffith M.P."/>
            <person name="Snyder D.J."/>
            <person name="Cooper V.S."/>
            <person name="Mustapha M."/>
        </authorList>
    </citation>
    <scope>NUCLEOTIDE SEQUENCE</scope>
    <source>
        <strain evidence="1">PSB00042</strain>
    </source>
</reference>
<comment type="caution">
    <text evidence="1">The sequence shown here is derived from an EMBL/GenBank/DDBJ whole genome shotgun (WGS) entry which is preliminary data.</text>
</comment>
<sequence length="68" mass="7503">MDLNQAAEAIWSKAFEEAVTVGALEGVTDDFMADVRLRYVRGEISMEQAAGEAREHYEEALLEAGPPF</sequence>
<evidence type="ECO:0000313" key="2">
    <source>
        <dbReference type="Proteomes" id="UP000637061"/>
    </source>
</evidence>
<dbReference type="RefSeq" id="WP_198745965.1">
    <property type="nucleotide sequence ID" value="NZ_JAEHTE010000001.1"/>
</dbReference>
<dbReference type="Proteomes" id="UP000637061">
    <property type="component" value="Unassembled WGS sequence"/>
</dbReference>
<gene>
    <name evidence="1" type="ORF">JEU22_00140</name>
</gene>
<organism evidence="1 2">
    <name type="scientific">Pseudomonas putida</name>
    <name type="common">Arthrobacter siderocapsulatus</name>
    <dbReference type="NCBI Taxonomy" id="303"/>
    <lineage>
        <taxon>Bacteria</taxon>
        <taxon>Pseudomonadati</taxon>
        <taxon>Pseudomonadota</taxon>
        <taxon>Gammaproteobacteria</taxon>
        <taxon>Pseudomonadales</taxon>
        <taxon>Pseudomonadaceae</taxon>
        <taxon>Pseudomonas</taxon>
    </lineage>
</organism>
<dbReference type="AlphaFoldDB" id="A0A8I1JIB1"/>
<evidence type="ECO:0008006" key="3">
    <source>
        <dbReference type="Google" id="ProtNLM"/>
    </source>
</evidence>
<evidence type="ECO:0000313" key="1">
    <source>
        <dbReference type="EMBL" id="MBI6882339.1"/>
    </source>
</evidence>
<name>A0A8I1JIB1_PSEPU</name>
<proteinExistence type="predicted"/>
<protein>
    <recommendedName>
        <fullName evidence="3">Antitoxin VbhA domain-containing protein</fullName>
    </recommendedName>
</protein>